<evidence type="ECO:0000256" key="7">
    <source>
        <dbReference type="SAM" id="MobiDB-lite"/>
    </source>
</evidence>
<evidence type="ECO:0000256" key="6">
    <source>
        <dbReference type="RuleBase" id="RU364101"/>
    </source>
</evidence>
<keyword evidence="6" id="KW-0333">Golgi apparatus</keyword>
<dbReference type="InterPro" id="IPR024340">
    <property type="entry name" value="Sec16_CCD"/>
</dbReference>
<keyword evidence="6" id="KW-0472">Membrane</keyword>
<evidence type="ECO:0000256" key="3">
    <source>
        <dbReference type="ARBA" id="ARBA00022448"/>
    </source>
</evidence>
<dbReference type="GO" id="GO:0015031">
    <property type="term" value="P:protein transport"/>
    <property type="evidence" value="ECO:0007669"/>
    <property type="project" value="UniProtKB-KW"/>
</dbReference>
<dbReference type="Pfam" id="PF12931">
    <property type="entry name" value="TPR_Sec16"/>
    <property type="match status" value="1"/>
</dbReference>
<evidence type="ECO:0000313" key="11">
    <source>
        <dbReference type="Proteomes" id="UP000734854"/>
    </source>
</evidence>
<feature type="compositionally biased region" description="Polar residues" evidence="7">
    <location>
        <begin position="1287"/>
        <end position="1301"/>
    </location>
</feature>
<dbReference type="PANTHER" id="PTHR13402">
    <property type="entry name" value="RGPR-RELATED"/>
    <property type="match status" value="1"/>
</dbReference>
<comment type="caution">
    <text evidence="10">The sequence shown here is derived from an EMBL/GenBank/DDBJ whole genome shotgun (WGS) entry which is preliminary data.</text>
</comment>
<feature type="compositionally biased region" description="Low complexity" evidence="7">
    <location>
        <begin position="1310"/>
        <end position="1322"/>
    </location>
</feature>
<feature type="region of interest" description="Disordered" evidence="7">
    <location>
        <begin position="1381"/>
        <end position="1432"/>
    </location>
</feature>
<evidence type="ECO:0000256" key="4">
    <source>
        <dbReference type="ARBA" id="ARBA00022824"/>
    </source>
</evidence>
<feature type="compositionally biased region" description="Polar residues" evidence="7">
    <location>
        <begin position="66"/>
        <end position="75"/>
    </location>
</feature>
<dbReference type="EMBL" id="JACMSC010000008">
    <property type="protein sequence ID" value="KAG6512313.1"/>
    <property type="molecule type" value="Genomic_DNA"/>
</dbReference>
<reference evidence="10 11" key="1">
    <citation type="submission" date="2020-08" db="EMBL/GenBank/DDBJ databases">
        <title>Plant Genome Project.</title>
        <authorList>
            <person name="Zhang R.-G."/>
        </authorList>
    </citation>
    <scope>NUCLEOTIDE SEQUENCE [LARGE SCALE GENOMIC DNA]</scope>
    <source>
        <tissue evidence="10">Rhizome</tissue>
    </source>
</reference>
<comment type="subcellular location">
    <subcellularLocation>
        <location evidence="1">Endoplasmic reticulum</location>
    </subcellularLocation>
    <subcellularLocation>
        <location evidence="6">Golgi apparatus membrane</location>
    </subcellularLocation>
</comment>
<feature type="compositionally biased region" description="Polar residues" evidence="7">
    <location>
        <begin position="1397"/>
        <end position="1432"/>
    </location>
</feature>
<sequence length="1432" mass="156195">MASSSPSHVVDQTDDDHDFFNNLVDGDFGGNGSHIRSKEIARDLSNLSLDDTGTFVDDPDDAGLISESNGPQKSETLQLAGYPEDYLASHDSPTVNYSPDKVATSESSSASILETAMQSTSPTNNAGSRGTCIKQVQWSAFSLGTQQSDNVGLETSSDFFVENVNPSDKLNSNADFNFLHVENQVKNVDTHTNSQNNQESQLFSSVIDQNTGGVDAQYWERLYPGWKYDSITGQWYQLDGYNENVITQDNYTSGVVSQGNFNDNAEAAANLGSSEDLYLQQISQSALETIAEESTSANTATTYNWNIVYQENMEFPPNMVFDPQYPGWYYDTNTQQWYTLESYTQTTKIPNVVQNEAIASAGFSEGSYSVYDEVGRPDQRTDISLGSQEFWHGADLSSSYSHQQNMLQAKQISENRFSHNQQMQSFYKPSTATITRADNDTALQTFKPMVNHGFGLTNGAIMQYNSANEESTHPVYLQNLPHSMQQSISNSFLGNHNSVDFRQPSFQDTKDSYSMFSHAPDEGRSSAGRPAHALVSFGFGGKLVVTKNSNSSRTNLDYGIQEYPAGAISILNLSEVVKNELDASNFVSGTVLDYFHSLYKQKFPGPLVGGSASTKDINKWLDERILSYDGPVMEFHKGKFLKLLLSLLRISLQHYGKLRSPFGSDLSLEDLNGPEEAVCKLFASSKISSPFGGYGSYAHCLNNIPPESQLQATAARVQSLLVSGKRKEALQSAQVGQLWGLALVLAAQLGDKFYVDTVKKMAQHQFAFGSPLRSLCLLIAGQPADVFSADNAVNFLSMALPIQSAELKVCFCLVKSSGMLDEWQENLAIVTANRTKDDELVIIHLGDCLWKDKGEVTAAHTCYLVAEANIEPYSDSARLCLIGADHLKYPRTYASADAIQRTELYEYSKVQGNSQFILLPFQPYKIIYAHMLAEVGKIPDSLKYCQSASKLLKSSARTSELEIWKSVLSSLEDRLRIHQQGGYGSSLAPGNLVGKLFTTFDRSIHRMIGAPAAPLPPLPPGNVNDKETSYSVAPKVSNSQSTMAMETSYSLVPSASVETMTEWSSNNTSKIRHNRSVSEPVFGQIPKQDSSSDGAQSKATSGGSRFGRIGSQLLQKTMGWVSRSHQQAKLGERNKFYYDEKLKRWVEEGADPPAEEAALPPPPTAKSFQNGMLDYKISNTFKSESIIDDTFKPVSVGDKEGPAAEPLAPSKQKSAIPPIPPSQNQFSAHGKVGIRSRYVDTFNKGSGGGGPFTKPFQSPALPSTKPLVSTKFFMPASPPSNEERPTDTASESNQDSTSTTGEDPPVTREASFSPPASSSIPSTGEDPPESATRAASFSPPASSSIPRFLSSSSIAHLGNTDSGAASSLAISRATSWSGNYELLNQTTTGRRPWQGPTMFSPTRSMPASPIGSSSTLQQNDASLSDDLQQIEL</sequence>
<feature type="region of interest" description="Disordered" evidence="7">
    <location>
        <begin position="1241"/>
        <end position="1347"/>
    </location>
</feature>
<feature type="region of interest" description="Disordered" evidence="7">
    <location>
        <begin position="1063"/>
        <end position="1108"/>
    </location>
</feature>
<dbReference type="GO" id="GO:0012507">
    <property type="term" value="C:ER to Golgi transport vesicle membrane"/>
    <property type="evidence" value="ECO:0007669"/>
    <property type="project" value="TreeGrafter"/>
</dbReference>
<dbReference type="InterPro" id="IPR024298">
    <property type="entry name" value="Sec16_Sec23-bd"/>
</dbReference>
<evidence type="ECO:0000256" key="5">
    <source>
        <dbReference type="ARBA" id="ARBA00022892"/>
    </source>
</evidence>
<keyword evidence="11" id="KW-1185">Reference proteome</keyword>
<dbReference type="GO" id="GO:0000139">
    <property type="term" value="C:Golgi membrane"/>
    <property type="evidence" value="ECO:0007669"/>
    <property type="project" value="UniProtKB-SubCell"/>
</dbReference>
<gene>
    <name evidence="10" type="ORF">ZIOFF_030413</name>
</gene>
<dbReference type="Proteomes" id="UP000734854">
    <property type="component" value="Unassembled WGS sequence"/>
</dbReference>
<evidence type="ECO:0000259" key="9">
    <source>
        <dbReference type="Pfam" id="PF12932"/>
    </source>
</evidence>
<evidence type="ECO:0000313" key="10">
    <source>
        <dbReference type="EMBL" id="KAG6512313.1"/>
    </source>
</evidence>
<feature type="domain" description="Sec16 central conserved" evidence="9">
    <location>
        <begin position="532"/>
        <end position="656"/>
    </location>
</feature>
<dbReference type="Gene3D" id="1.25.40.1030">
    <property type="match status" value="1"/>
</dbReference>
<dbReference type="PANTHER" id="PTHR13402:SF6">
    <property type="entry name" value="SECRETORY 16, ISOFORM I"/>
    <property type="match status" value="1"/>
</dbReference>
<feature type="region of interest" description="Disordered" evidence="7">
    <location>
        <begin position="52"/>
        <end position="75"/>
    </location>
</feature>
<protein>
    <recommendedName>
        <fullName evidence="6">Protein transport protein sec16</fullName>
    </recommendedName>
</protein>
<comment type="similarity">
    <text evidence="2 6">Belongs to the SEC16 family.</text>
</comment>
<evidence type="ECO:0000256" key="2">
    <source>
        <dbReference type="ARBA" id="ARBA00005927"/>
    </source>
</evidence>
<dbReference type="CDD" id="cd09233">
    <property type="entry name" value="ACE1-Sec16-like"/>
    <property type="match status" value="1"/>
</dbReference>
<dbReference type="GO" id="GO:0007030">
    <property type="term" value="P:Golgi organization"/>
    <property type="evidence" value="ECO:0007669"/>
    <property type="project" value="TreeGrafter"/>
</dbReference>
<name>A0A8J5GQX4_ZINOF</name>
<keyword evidence="6" id="KW-0653">Protein transport</keyword>
<keyword evidence="3 6" id="KW-0813">Transport</keyword>
<keyword evidence="4 6" id="KW-0256">Endoplasmic reticulum</keyword>
<proteinExistence type="inferred from homology"/>
<feature type="domain" description="Sec16 Sec23-binding" evidence="8">
    <location>
        <begin position="717"/>
        <end position="1008"/>
    </location>
</feature>
<evidence type="ECO:0000256" key="1">
    <source>
        <dbReference type="ARBA" id="ARBA00004240"/>
    </source>
</evidence>
<feature type="compositionally biased region" description="Low complexity" evidence="7">
    <location>
        <begin position="1330"/>
        <end position="1347"/>
    </location>
</feature>
<organism evidence="10 11">
    <name type="scientific">Zingiber officinale</name>
    <name type="common">Ginger</name>
    <name type="synonym">Amomum zingiber</name>
    <dbReference type="NCBI Taxonomy" id="94328"/>
    <lineage>
        <taxon>Eukaryota</taxon>
        <taxon>Viridiplantae</taxon>
        <taxon>Streptophyta</taxon>
        <taxon>Embryophyta</taxon>
        <taxon>Tracheophyta</taxon>
        <taxon>Spermatophyta</taxon>
        <taxon>Magnoliopsida</taxon>
        <taxon>Liliopsida</taxon>
        <taxon>Zingiberales</taxon>
        <taxon>Zingiberaceae</taxon>
        <taxon>Zingiber</taxon>
    </lineage>
</organism>
<keyword evidence="5 6" id="KW-0931">ER-Golgi transport</keyword>
<dbReference type="GO" id="GO:0016192">
    <property type="term" value="P:vesicle-mediated transport"/>
    <property type="evidence" value="ECO:0007669"/>
    <property type="project" value="UniProtKB-KW"/>
</dbReference>
<evidence type="ECO:0000259" key="8">
    <source>
        <dbReference type="Pfam" id="PF12931"/>
    </source>
</evidence>
<feature type="region of interest" description="Disordered" evidence="7">
    <location>
        <begin position="1198"/>
        <end position="1228"/>
    </location>
</feature>
<feature type="compositionally biased region" description="Polar residues" evidence="7">
    <location>
        <begin position="1087"/>
        <end position="1103"/>
    </location>
</feature>
<dbReference type="GO" id="GO:0070971">
    <property type="term" value="C:endoplasmic reticulum exit site"/>
    <property type="evidence" value="ECO:0007669"/>
    <property type="project" value="TreeGrafter"/>
</dbReference>
<dbReference type="GO" id="GO:0070973">
    <property type="term" value="P:protein localization to endoplasmic reticulum exit site"/>
    <property type="evidence" value="ECO:0007669"/>
    <property type="project" value="TreeGrafter"/>
</dbReference>
<accession>A0A8J5GQX4</accession>
<feature type="region of interest" description="Disordered" evidence="7">
    <location>
        <begin position="1011"/>
        <end position="1037"/>
    </location>
</feature>
<dbReference type="Pfam" id="PF12932">
    <property type="entry name" value="Sec16"/>
    <property type="match status" value="1"/>
</dbReference>